<proteinExistence type="predicted"/>
<name>A0A815TUR0_ADIRI</name>
<dbReference type="SUPFAM" id="SSF56645">
    <property type="entry name" value="Acyl-CoA dehydrogenase NM domain-like"/>
    <property type="match status" value="1"/>
</dbReference>
<evidence type="ECO:0000256" key="4">
    <source>
        <dbReference type="ARBA" id="ARBA00022827"/>
    </source>
</evidence>
<dbReference type="InterPro" id="IPR012258">
    <property type="entry name" value="Acyl-CoA_oxidase"/>
</dbReference>
<dbReference type="GO" id="GO:0033540">
    <property type="term" value="P:fatty acid beta-oxidation using acyl-CoA oxidase"/>
    <property type="evidence" value="ECO:0007669"/>
    <property type="project" value="TreeGrafter"/>
</dbReference>
<gene>
    <name evidence="5" type="ORF">EDS130_LOCUS43042</name>
</gene>
<evidence type="ECO:0000256" key="2">
    <source>
        <dbReference type="ARBA" id="ARBA00004846"/>
    </source>
</evidence>
<dbReference type="InterPro" id="IPR009100">
    <property type="entry name" value="AcylCoA_DH/oxidase_NM_dom_sf"/>
</dbReference>
<dbReference type="Proteomes" id="UP000663852">
    <property type="component" value="Unassembled WGS sequence"/>
</dbReference>
<comment type="caution">
    <text evidence="5">The sequence shown here is derived from an EMBL/GenBank/DDBJ whole genome shotgun (WGS) entry which is preliminary data.</text>
</comment>
<organism evidence="5 6">
    <name type="scientific">Adineta ricciae</name>
    <name type="common">Rotifer</name>
    <dbReference type="NCBI Taxonomy" id="249248"/>
    <lineage>
        <taxon>Eukaryota</taxon>
        <taxon>Metazoa</taxon>
        <taxon>Spiralia</taxon>
        <taxon>Gnathifera</taxon>
        <taxon>Rotifera</taxon>
        <taxon>Eurotatoria</taxon>
        <taxon>Bdelloidea</taxon>
        <taxon>Adinetida</taxon>
        <taxon>Adinetidae</taxon>
        <taxon>Adineta</taxon>
    </lineage>
</organism>
<dbReference type="GO" id="GO:0005777">
    <property type="term" value="C:peroxisome"/>
    <property type="evidence" value="ECO:0007669"/>
    <property type="project" value="InterPro"/>
</dbReference>
<dbReference type="GO" id="GO:0055088">
    <property type="term" value="P:lipid homeostasis"/>
    <property type="evidence" value="ECO:0007669"/>
    <property type="project" value="TreeGrafter"/>
</dbReference>
<evidence type="ECO:0000313" key="6">
    <source>
        <dbReference type="Proteomes" id="UP000663852"/>
    </source>
</evidence>
<keyword evidence="3" id="KW-0285">Flavoprotein</keyword>
<dbReference type="GO" id="GO:0071949">
    <property type="term" value="F:FAD binding"/>
    <property type="evidence" value="ECO:0007669"/>
    <property type="project" value="InterPro"/>
</dbReference>
<dbReference type="EMBL" id="CAJNOJ010000673">
    <property type="protein sequence ID" value="CAF1507761.1"/>
    <property type="molecule type" value="Genomic_DNA"/>
</dbReference>
<reference evidence="5" key="1">
    <citation type="submission" date="2021-02" db="EMBL/GenBank/DDBJ databases">
        <authorList>
            <person name="Nowell W R."/>
        </authorList>
    </citation>
    <scope>NUCLEOTIDE SEQUENCE</scope>
</reference>
<sequence length="109" mass="12619">MSLYALETICNDEQKRQFLPLAHSYDITTAYAETEAVFVRATDSFVLHLHQEKSAQMLSQLIEVGVNGVRFVYNLDDNSYLRLKNVRIPHTQMPMKWDEVDEKGSNIKI</sequence>
<dbReference type="PANTHER" id="PTHR10909:SF250">
    <property type="entry name" value="PEROXISOMAL ACYL-COENZYME A OXIDASE 1"/>
    <property type="match status" value="1"/>
</dbReference>
<dbReference type="AlphaFoldDB" id="A0A815TUR0"/>
<dbReference type="Gene3D" id="2.40.110.10">
    <property type="entry name" value="Butyryl-CoA Dehydrogenase, subunit A, domain 2"/>
    <property type="match status" value="1"/>
</dbReference>
<comment type="cofactor">
    <cofactor evidence="1">
        <name>FAD</name>
        <dbReference type="ChEBI" id="CHEBI:57692"/>
    </cofactor>
</comment>
<evidence type="ECO:0000313" key="5">
    <source>
        <dbReference type="EMBL" id="CAF1507761.1"/>
    </source>
</evidence>
<evidence type="ECO:0000256" key="3">
    <source>
        <dbReference type="ARBA" id="ARBA00022630"/>
    </source>
</evidence>
<dbReference type="GO" id="GO:0005504">
    <property type="term" value="F:fatty acid binding"/>
    <property type="evidence" value="ECO:0007669"/>
    <property type="project" value="TreeGrafter"/>
</dbReference>
<evidence type="ECO:0000256" key="1">
    <source>
        <dbReference type="ARBA" id="ARBA00001974"/>
    </source>
</evidence>
<dbReference type="PANTHER" id="PTHR10909">
    <property type="entry name" value="ELECTRON TRANSPORT OXIDOREDUCTASE"/>
    <property type="match status" value="1"/>
</dbReference>
<keyword evidence="4" id="KW-0274">FAD</keyword>
<comment type="pathway">
    <text evidence="2">Lipid metabolism; peroxisomal fatty acid beta-oxidation.</text>
</comment>
<dbReference type="GO" id="GO:0003997">
    <property type="term" value="F:acyl-CoA oxidase activity"/>
    <property type="evidence" value="ECO:0007669"/>
    <property type="project" value="InterPro"/>
</dbReference>
<dbReference type="InterPro" id="IPR046373">
    <property type="entry name" value="Acyl-CoA_Oxase/DH_mid-dom_sf"/>
</dbReference>
<accession>A0A815TUR0</accession>
<protein>
    <submittedName>
        <fullName evidence="5">Uncharacterized protein</fullName>
    </submittedName>
</protein>